<feature type="coiled-coil region" evidence="1">
    <location>
        <begin position="104"/>
        <end position="168"/>
    </location>
</feature>
<name>A0A0G1ZD12_9BACT</name>
<dbReference type="Proteomes" id="UP000033982">
    <property type="component" value="Unassembled WGS sequence"/>
</dbReference>
<protein>
    <submittedName>
        <fullName evidence="2">Uncharacterized protein</fullName>
    </submittedName>
</protein>
<organism evidence="2 3">
    <name type="scientific">Candidatus Magasanikbacteria bacterium GW2011_GWA2_50_22</name>
    <dbReference type="NCBI Taxonomy" id="1619043"/>
    <lineage>
        <taxon>Bacteria</taxon>
        <taxon>Candidatus Magasanikiibacteriota</taxon>
    </lineage>
</organism>
<gene>
    <name evidence="2" type="ORF">UY58_C0011G0001</name>
</gene>
<feature type="coiled-coil region" evidence="1">
    <location>
        <begin position="35"/>
        <end position="66"/>
    </location>
</feature>
<proteinExistence type="predicted"/>
<sequence length="178" mass="20808">NPENAHTIKISADALKAHLGHGDTVGACVEENPEKNKAEDNYIKAKDNYEKAKVEHSNALQNQKQEGFGKIMNAYQAKLLKEEYSYREIRDRLANALRGQGQSKVNYSKTMNEYKARLAKENQNYHQRREQLSRAMQVQKSECSKKAMNEYRVKMVKEEEIYRKARNEYYKVTQTKKK</sequence>
<dbReference type="AlphaFoldDB" id="A0A0G1ZD12"/>
<keyword evidence="1" id="KW-0175">Coiled coil</keyword>
<evidence type="ECO:0000313" key="2">
    <source>
        <dbReference type="EMBL" id="KKW17089.1"/>
    </source>
</evidence>
<comment type="caution">
    <text evidence="2">The sequence shown here is derived from an EMBL/GenBank/DDBJ whole genome shotgun (WGS) entry which is preliminary data.</text>
</comment>
<evidence type="ECO:0000256" key="1">
    <source>
        <dbReference type="SAM" id="Coils"/>
    </source>
</evidence>
<evidence type="ECO:0000313" key="3">
    <source>
        <dbReference type="Proteomes" id="UP000033982"/>
    </source>
</evidence>
<accession>A0A0G1ZD12</accession>
<dbReference type="EMBL" id="LCQN01000011">
    <property type="protein sequence ID" value="KKW17089.1"/>
    <property type="molecule type" value="Genomic_DNA"/>
</dbReference>
<reference evidence="2 3" key="1">
    <citation type="journal article" date="2015" name="Nature">
        <title>rRNA introns, odd ribosomes, and small enigmatic genomes across a large radiation of phyla.</title>
        <authorList>
            <person name="Brown C.T."/>
            <person name="Hug L.A."/>
            <person name="Thomas B.C."/>
            <person name="Sharon I."/>
            <person name="Castelle C.J."/>
            <person name="Singh A."/>
            <person name="Wilkins M.J."/>
            <person name="Williams K.H."/>
            <person name="Banfield J.F."/>
        </authorList>
    </citation>
    <scope>NUCLEOTIDE SEQUENCE [LARGE SCALE GENOMIC DNA]</scope>
</reference>
<feature type="non-terminal residue" evidence="2">
    <location>
        <position position="1"/>
    </location>
</feature>